<dbReference type="EMBL" id="QJJX01000044">
    <property type="protein sequence ID" value="PXX18948.1"/>
    <property type="molecule type" value="Genomic_DNA"/>
</dbReference>
<name>A0A318HQQ0_9BACT</name>
<gene>
    <name evidence="1" type="ORF">EJ73_02516</name>
</gene>
<comment type="caution">
    <text evidence="1">The sequence shown here is derived from an EMBL/GenBank/DDBJ whole genome shotgun (WGS) entry which is preliminary data.</text>
</comment>
<protein>
    <submittedName>
        <fullName evidence="1">YD repeat-containing protein</fullName>
    </submittedName>
</protein>
<reference evidence="1 2" key="1">
    <citation type="submission" date="2018-05" db="EMBL/GenBank/DDBJ databases">
        <title>Genomic Encyclopedia of Type Strains, Phase I: the one thousand microbial genomes (KMG-I) project.</title>
        <authorList>
            <person name="Kyrpides N."/>
        </authorList>
    </citation>
    <scope>NUCLEOTIDE SEQUENCE [LARGE SCALE GENOMIC DNA]</scope>
    <source>
        <strain evidence="1 2">DSM 15611</strain>
    </source>
</reference>
<dbReference type="PANTHER" id="PTHR32305:SF15">
    <property type="entry name" value="PROTEIN RHSA-RELATED"/>
    <property type="match status" value="1"/>
</dbReference>
<dbReference type="Gene3D" id="2.180.10.10">
    <property type="entry name" value="RHS repeat-associated core"/>
    <property type="match status" value="1"/>
</dbReference>
<dbReference type="RefSeq" id="WP_374188383.1">
    <property type="nucleotide sequence ID" value="NZ_QJJX01000044.1"/>
</dbReference>
<accession>A0A318HQQ0</accession>
<feature type="non-terminal residue" evidence="1">
    <location>
        <position position="734"/>
    </location>
</feature>
<dbReference type="AlphaFoldDB" id="A0A318HQQ0"/>
<sequence length="734" mass="83595">MKQLRILSNLVHRYHFGIMFLSVLPFHVIAQRPVNYVLTEKRISTNKTNILEYHIFDGLGRPTIKATNNVGNDNMFVYSCDEIVGEDQVERCWLPIVGDTEALDIDVNWLEKSAAQYGDDFAYESLEYNGLGKIKRHIRPGREWQNKSTNITYVTNGRKDVKRYVTLSLMDNVPVEKGYYDIGTLTGVCEVNEDGIKMTTYTNAFGQKVLERRGNDNDIYYVYDYCNRLKFVLMPFFQSNNNLDKYAYQYRYSLDGNLIYKKLPGCEPIEYVYDKNDHCLAVQDGELKKKGLYRFMLYDAVGRMVLQGLSTTKPDGTGEATVTLDENEEGIEETGYHILNDANLNLTIKDIEVVNYYDNYRFTEGWYADFFLGLNPPTTDNARGRLSGSAVLTSNGGRLGCIISYDQQGNVLEIQKKGLDGSVDLVTNTYTYTNQLESSKSMVKIEKGDTLKFEEHNTYSATTDRLVAITRQAFLNAFPSKMNKCTYTYDRLGRLVAIDRPINRNKGKINYEYNIQSWTQKINSDSFNESIHYVDGQGKPMYSGNISSITWRDSNSGQTNRGYRYTYDDLNRLVKAEYGENNFSTGIGRYNEGLGYDGNSNVTSLQRKGMTQEGSYGLIDDLRLGYDGNQLSKVEENAPAVLYAGSLDVKHSTNDIHYNANGSLTMDGTRDITHIDYDLHNNPLRIQFANGNVTKYVYSATGEKLRTIHYTAMPNTHVEMGQVYADIEKRCLAV</sequence>
<dbReference type="InterPro" id="IPR050708">
    <property type="entry name" value="T6SS_VgrG/RHS"/>
</dbReference>
<proteinExistence type="predicted"/>
<dbReference type="PANTHER" id="PTHR32305">
    <property type="match status" value="1"/>
</dbReference>
<evidence type="ECO:0000313" key="1">
    <source>
        <dbReference type="EMBL" id="PXX18948.1"/>
    </source>
</evidence>
<dbReference type="Proteomes" id="UP000248314">
    <property type="component" value="Unassembled WGS sequence"/>
</dbReference>
<keyword evidence="2" id="KW-1185">Reference proteome</keyword>
<evidence type="ECO:0000313" key="2">
    <source>
        <dbReference type="Proteomes" id="UP000248314"/>
    </source>
</evidence>
<organism evidence="1 2">
    <name type="scientific">Hoylesella shahii DSM 15611 = JCM 12083</name>
    <dbReference type="NCBI Taxonomy" id="1122991"/>
    <lineage>
        <taxon>Bacteria</taxon>
        <taxon>Pseudomonadati</taxon>
        <taxon>Bacteroidota</taxon>
        <taxon>Bacteroidia</taxon>
        <taxon>Bacteroidales</taxon>
        <taxon>Prevotellaceae</taxon>
        <taxon>Hoylesella</taxon>
    </lineage>
</organism>